<feature type="region of interest" description="Disordered" evidence="8">
    <location>
        <begin position="1"/>
        <end position="38"/>
    </location>
</feature>
<keyword evidence="4" id="KW-0698">rRNA processing</keyword>
<accession>A0AAP0BL57</accession>
<evidence type="ECO:0000256" key="3">
    <source>
        <dbReference type="ARBA" id="ARBA00022517"/>
    </source>
</evidence>
<comment type="function">
    <text evidence="6">Involved in nucleolar processing of pre-18S ribosomal RNA. Has a role in the nuclear export of 40S pre-ribosomal subunit to the cytoplasm.</text>
</comment>
<dbReference type="AlphaFoldDB" id="A0AAP0BL57"/>
<name>A0AAP0BL57_9ASPA</name>
<evidence type="ECO:0000256" key="7">
    <source>
        <dbReference type="SAM" id="Coils"/>
    </source>
</evidence>
<gene>
    <name evidence="9" type="ORF">KSP39_PZI009191</name>
</gene>
<reference evidence="9 10" key="1">
    <citation type="journal article" date="2022" name="Nat. Plants">
        <title>Genomes of leafy and leafless Platanthera orchids illuminate the evolution of mycoheterotrophy.</title>
        <authorList>
            <person name="Li M.H."/>
            <person name="Liu K.W."/>
            <person name="Li Z."/>
            <person name="Lu H.C."/>
            <person name="Ye Q.L."/>
            <person name="Zhang D."/>
            <person name="Wang J.Y."/>
            <person name="Li Y.F."/>
            <person name="Zhong Z.M."/>
            <person name="Liu X."/>
            <person name="Yu X."/>
            <person name="Liu D.K."/>
            <person name="Tu X.D."/>
            <person name="Liu B."/>
            <person name="Hao Y."/>
            <person name="Liao X.Y."/>
            <person name="Jiang Y.T."/>
            <person name="Sun W.H."/>
            <person name="Chen J."/>
            <person name="Chen Y.Q."/>
            <person name="Ai Y."/>
            <person name="Zhai J.W."/>
            <person name="Wu S.S."/>
            <person name="Zhou Z."/>
            <person name="Hsiao Y.Y."/>
            <person name="Wu W.L."/>
            <person name="Chen Y.Y."/>
            <person name="Lin Y.F."/>
            <person name="Hsu J.L."/>
            <person name="Li C.Y."/>
            <person name="Wang Z.W."/>
            <person name="Zhao X."/>
            <person name="Zhong W.Y."/>
            <person name="Ma X.K."/>
            <person name="Ma L."/>
            <person name="Huang J."/>
            <person name="Chen G.Z."/>
            <person name="Huang M.Z."/>
            <person name="Huang L."/>
            <person name="Peng D.H."/>
            <person name="Luo Y.B."/>
            <person name="Zou S.Q."/>
            <person name="Chen S.P."/>
            <person name="Lan S."/>
            <person name="Tsai W.C."/>
            <person name="Van de Peer Y."/>
            <person name="Liu Z.J."/>
        </authorList>
    </citation>
    <scope>NUCLEOTIDE SEQUENCE [LARGE SCALE GENOMIC DNA]</scope>
    <source>
        <strain evidence="9">Lor287</strain>
    </source>
</reference>
<feature type="compositionally biased region" description="Acidic residues" evidence="8">
    <location>
        <begin position="446"/>
        <end position="457"/>
    </location>
</feature>
<evidence type="ECO:0000313" key="9">
    <source>
        <dbReference type="EMBL" id="KAK8943182.1"/>
    </source>
</evidence>
<comment type="caution">
    <text evidence="9">The sequence shown here is derived from an EMBL/GenBank/DDBJ whole genome shotgun (WGS) entry which is preliminary data.</text>
</comment>
<protein>
    <recommendedName>
        <fullName evidence="11">Nucleolar protein 14</fullName>
    </recommendedName>
</protein>
<evidence type="ECO:0000313" key="10">
    <source>
        <dbReference type="Proteomes" id="UP001418222"/>
    </source>
</evidence>
<keyword evidence="5" id="KW-0539">Nucleus</keyword>
<sequence length="971" mass="112156">MAKSKNKSIGGGGKKKKKGGKQRHLSGPLAASMKSTQSTRPNLFETIWSRRKFNILGKKKGKGEELQIGLSRSLAIEKRKKTLMKEYDEGMKSTKFIDRRLGEKDASLEEFDKGILRMQRQYYMYFVVKRASKYNLSDEEEDEFAPSQEHFLLGMDDFNDQIQLEDDENAGAESTGVPVGGRSVELGEETGNISIGKRWCWRRWRSKKWCMPESFMKAKYEVVFLGGLLQPLPVPDRVWDDVVMDFITRLPCLQGHDCILVVVDRLRSRAKDSLCHLMRLLNYYFLSLVAKRADEKEETERQIAALNKLTDDLDDRLRALNNRDLKHSTEKQPDDLFDSYYKTMGELYFESRARPSERTKTPEEIAQEEREALENLEKERLSRMHADDADDADEYETGEDDIGKNGFKSSSKRDRYISGDDPGYSFSTVKDNGNKRGWVDAIYEREENEEHDQEDESPSGGSESNEDDEVGTNDDSEDHEEEDNSSSESSKSFGDDREATDDDNASTDVKQIDFINLHNMEVNGQKTRIHEELPYVIEVPRSLAEICSLLDNRNDVEVVEVIRRICACNSISLRKENRQKIQVFYGFLLNYFAVLATRKPLNILIINSLVKPLIEIAREVPYFAAICARERLLRIRTQFSEDFKIPGKSSWPSLKTLNLFRLWSQTFSCTDFRHVVMTPVILLMCEYLMRCPITSGRDIAVGSFLCSMLLSVTKMSQKYLPEVICFFQMLLACSTEINPTLDHSLVFLKLKASEPWLLIHDENCTVDARLDFFLIMDMDADSPYFISDNFKASLLSSAMKSLIEFINLYQGLVAFPEIFQPIESLLHQVLQGPKLPKILRSNIEEIAAMIRKKSLELQSSRRPLEMRKRRPEPIKLLTPKFEENFVKGIDYDPDRERAQRKKLKKQLKKEAKGAVRELRKDNSFVFELKEKDRLVREQERADKYGKTLAFLQEQEHAFKSGQLGKGRKRRK</sequence>
<evidence type="ECO:0000256" key="4">
    <source>
        <dbReference type="ARBA" id="ARBA00022552"/>
    </source>
</evidence>
<feature type="region of interest" description="Disordered" evidence="8">
    <location>
        <begin position="379"/>
        <end position="432"/>
    </location>
</feature>
<keyword evidence="3" id="KW-0690">Ribosome biogenesis</keyword>
<dbReference type="PANTHER" id="PTHR23183">
    <property type="entry name" value="NOP14"/>
    <property type="match status" value="1"/>
</dbReference>
<evidence type="ECO:0000256" key="8">
    <source>
        <dbReference type="SAM" id="MobiDB-lite"/>
    </source>
</evidence>
<proteinExistence type="inferred from homology"/>
<comment type="similarity">
    <text evidence="2">Belongs to the NOP14 family.</text>
</comment>
<organism evidence="9 10">
    <name type="scientific">Platanthera zijinensis</name>
    <dbReference type="NCBI Taxonomy" id="2320716"/>
    <lineage>
        <taxon>Eukaryota</taxon>
        <taxon>Viridiplantae</taxon>
        <taxon>Streptophyta</taxon>
        <taxon>Embryophyta</taxon>
        <taxon>Tracheophyta</taxon>
        <taxon>Spermatophyta</taxon>
        <taxon>Magnoliopsida</taxon>
        <taxon>Liliopsida</taxon>
        <taxon>Asparagales</taxon>
        <taxon>Orchidaceae</taxon>
        <taxon>Orchidoideae</taxon>
        <taxon>Orchideae</taxon>
        <taxon>Orchidinae</taxon>
        <taxon>Platanthera</taxon>
    </lineage>
</organism>
<dbReference type="PANTHER" id="PTHR23183:SF0">
    <property type="entry name" value="NUCLEOLAR PROTEIN 14"/>
    <property type="match status" value="1"/>
</dbReference>
<dbReference type="GO" id="GO:0030692">
    <property type="term" value="C:Noc4p-Nop14p complex"/>
    <property type="evidence" value="ECO:0007669"/>
    <property type="project" value="TreeGrafter"/>
</dbReference>
<feature type="compositionally biased region" description="Acidic residues" evidence="8">
    <location>
        <begin position="388"/>
        <end position="400"/>
    </location>
</feature>
<feature type="compositionally biased region" description="Basic residues" evidence="8">
    <location>
        <begin position="13"/>
        <end position="24"/>
    </location>
</feature>
<evidence type="ECO:0000256" key="2">
    <source>
        <dbReference type="ARBA" id="ARBA00007466"/>
    </source>
</evidence>
<comment type="subcellular location">
    <subcellularLocation>
        <location evidence="1">Nucleus</location>
        <location evidence="1">Nucleolus</location>
    </subcellularLocation>
</comment>
<dbReference type="EMBL" id="JBBWWQ010000007">
    <property type="protein sequence ID" value="KAK8943182.1"/>
    <property type="molecule type" value="Genomic_DNA"/>
</dbReference>
<evidence type="ECO:0000256" key="6">
    <source>
        <dbReference type="ARBA" id="ARBA00024695"/>
    </source>
</evidence>
<dbReference type="GO" id="GO:0032040">
    <property type="term" value="C:small-subunit processome"/>
    <property type="evidence" value="ECO:0007669"/>
    <property type="project" value="InterPro"/>
</dbReference>
<feature type="compositionally biased region" description="Acidic residues" evidence="8">
    <location>
        <begin position="464"/>
        <end position="485"/>
    </location>
</feature>
<evidence type="ECO:0008006" key="11">
    <source>
        <dbReference type="Google" id="ProtNLM"/>
    </source>
</evidence>
<keyword evidence="7" id="KW-0175">Coiled coil</keyword>
<dbReference type="InterPro" id="IPR007276">
    <property type="entry name" value="Nop14"/>
</dbReference>
<feature type="coiled-coil region" evidence="7">
    <location>
        <begin position="289"/>
        <end position="323"/>
    </location>
</feature>
<keyword evidence="10" id="KW-1185">Reference proteome</keyword>
<evidence type="ECO:0000256" key="1">
    <source>
        <dbReference type="ARBA" id="ARBA00004604"/>
    </source>
</evidence>
<dbReference type="Proteomes" id="UP001418222">
    <property type="component" value="Unassembled WGS sequence"/>
</dbReference>
<dbReference type="Pfam" id="PF04147">
    <property type="entry name" value="Nop14"/>
    <property type="match status" value="2"/>
</dbReference>
<dbReference type="GO" id="GO:0030490">
    <property type="term" value="P:maturation of SSU-rRNA"/>
    <property type="evidence" value="ECO:0007669"/>
    <property type="project" value="TreeGrafter"/>
</dbReference>
<evidence type="ECO:0000256" key="5">
    <source>
        <dbReference type="ARBA" id="ARBA00023242"/>
    </source>
</evidence>
<feature type="region of interest" description="Disordered" evidence="8">
    <location>
        <begin position="446"/>
        <end position="507"/>
    </location>
</feature>